<proteinExistence type="predicted"/>
<feature type="region of interest" description="Disordered" evidence="1">
    <location>
        <begin position="146"/>
        <end position="173"/>
    </location>
</feature>
<evidence type="ECO:0000313" key="3">
    <source>
        <dbReference type="Proteomes" id="UP000050525"/>
    </source>
</evidence>
<feature type="region of interest" description="Disordered" evidence="1">
    <location>
        <begin position="31"/>
        <end position="77"/>
    </location>
</feature>
<evidence type="ECO:0000256" key="1">
    <source>
        <dbReference type="SAM" id="MobiDB-lite"/>
    </source>
</evidence>
<dbReference type="Proteomes" id="UP000050525">
    <property type="component" value="Unassembled WGS sequence"/>
</dbReference>
<reference evidence="2 3" key="1">
    <citation type="journal article" date="2012" name="Genome Biol.">
        <title>Sequencing three crocodilian genomes to illuminate the evolution of archosaurs and amniotes.</title>
        <authorList>
            <person name="St John J.A."/>
            <person name="Braun E.L."/>
            <person name="Isberg S.R."/>
            <person name="Miles L.G."/>
            <person name="Chong A.Y."/>
            <person name="Gongora J."/>
            <person name="Dalzell P."/>
            <person name="Moran C."/>
            <person name="Bed'hom B."/>
            <person name="Abzhanov A."/>
            <person name="Burgess S.C."/>
            <person name="Cooksey A.M."/>
            <person name="Castoe T.A."/>
            <person name="Crawford N.G."/>
            <person name="Densmore L.D."/>
            <person name="Drew J.C."/>
            <person name="Edwards S.V."/>
            <person name="Faircloth B.C."/>
            <person name="Fujita M.K."/>
            <person name="Greenwold M.J."/>
            <person name="Hoffmann F.G."/>
            <person name="Howard J.M."/>
            <person name="Iguchi T."/>
            <person name="Janes D.E."/>
            <person name="Khan S.Y."/>
            <person name="Kohno S."/>
            <person name="de Koning A.J."/>
            <person name="Lance S.L."/>
            <person name="McCarthy F.M."/>
            <person name="McCormack J.E."/>
            <person name="Merchant M.E."/>
            <person name="Peterson D.G."/>
            <person name="Pollock D.D."/>
            <person name="Pourmand N."/>
            <person name="Raney B.J."/>
            <person name="Roessler K.A."/>
            <person name="Sanford J.R."/>
            <person name="Sawyer R.H."/>
            <person name="Schmidt C.J."/>
            <person name="Triplett E.W."/>
            <person name="Tuberville T.D."/>
            <person name="Venegas-Anaya M."/>
            <person name="Howard J.T."/>
            <person name="Jarvis E.D."/>
            <person name="Guillette L.J.Jr."/>
            <person name="Glenn T.C."/>
            <person name="Green R.E."/>
            <person name="Ray D.A."/>
        </authorList>
    </citation>
    <scope>NUCLEOTIDE SEQUENCE [LARGE SCALE GENOMIC DNA]</scope>
    <source>
        <strain evidence="2">KSC_2009_1</strain>
    </source>
</reference>
<protein>
    <submittedName>
        <fullName evidence="2">Uncharacterized protein</fullName>
    </submittedName>
</protein>
<accession>A0A151NWD9</accession>
<feature type="compositionally biased region" description="Basic and acidic residues" evidence="1">
    <location>
        <begin position="156"/>
        <end position="165"/>
    </location>
</feature>
<organism evidence="2 3">
    <name type="scientific">Alligator mississippiensis</name>
    <name type="common">American alligator</name>
    <dbReference type="NCBI Taxonomy" id="8496"/>
    <lineage>
        <taxon>Eukaryota</taxon>
        <taxon>Metazoa</taxon>
        <taxon>Chordata</taxon>
        <taxon>Craniata</taxon>
        <taxon>Vertebrata</taxon>
        <taxon>Euteleostomi</taxon>
        <taxon>Archelosauria</taxon>
        <taxon>Archosauria</taxon>
        <taxon>Crocodylia</taxon>
        <taxon>Alligatoridae</taxon>
        <taxon>Alligatorinae</taxon>
        <taxon>Alligator</taxon>
    </lineage>
</organism>
<name>A0A151NWD9_ALLMI</name>
<comment type="caution">
    <text evidence="2">The sequence shown here is derived from an EMBL/GenBank/DDBJ whole genome shotgun (WGS) entry which is preliminary data.</text>
</comment>
<feature type="compositionally biased region" description="Basic and acidic residues" evidence="1">
    <location>
        <begin position="38"/>
        <end position="49"/>
    </location>
</feature>
<dbReference type="AlphaFoldDB" id="A0A151NWD9"/>
<evidence type="ECO:0000313" key="2">
    <source>
        <dbReference type="EMBL" id="KYO41108.1"/>
    </source>
</evidence>
<sequence>MGIPGEKGRCVEDEYDADMRAARPNYLVPSLLGLQPKDGPEDKAIRNSNERNIQPYRETAGGQPKPDVDPDIRTGQPGNAHVLAVRVSHDVMSTVGQPLEEEDSREHIAKVLHNYPKLLHDWENNPGGYFESQGVADGHIRVKRHGHQDPQLYNKGEVDQEHLGEADVEGNLY</sequence>
<dbReference type="EMBL" id="AKHW03001681">
    <property type="protein sequence ID" value="KYO41108.1"/>
    <property type="molecule type" value="Genomic_DNA"/>
</dbReference>
<gene>
    <name evidence="2" type="ORF">Y1Q_0010968</name>
</gene>
<keyword evidence="3" id="KW-1185">Reference proteome</keyword>